<feature type="domain" description="Calcineurin-like phosphoesterase" evidence="5">
    <location>
        <begin position="2"/>
        <end position="199"/>
    </location>
</feature>
<dbReference type="InterPro" id="IPR042283">
    <property type="entry name" value="GpdQ_catalytic"/>
</dbReference>
<dbReference type="Proteomes" id="UP000503162">
    <property type="component" value="Chromosome"/>
</dbReference>
<dbReference type="KEGG" id="hcz:G9Q37_02985"/>
<dbReference type="CDD" id="cd07402">
    <property type="entry name" value="MPP_GpdQ"/>
    <property type="match status" value="1"/>
</dbReference>
<evidence type="ECO:0000256" key="2">
    <source>
        <dbReference type="ARBA" id="ARBA00022801"/>
    </source>
</evidence>
<accession>A0A6G8IDU5</accession>
<reference evidence="6 7" key="1">
    <citation type="submission" date="2020-03" db="EMBL/GenBank/DDBJ databases">
        <title>Hydrogenophaga sp. nov. isolated from cyanobacterial mat.</title>
        <authorList>
            <person name="Thorat V."/>
            <person name="Kirdat K."/>
            <person name="Tiwarekar B."/>
            <person name="Costa E.D."/>
            <person name="Yadav A."/>
        </authorList>
    </citation>
    <scope>NUCLEOTIDE SEQUENCE [LARGE SCALE GENOMIC DNA]</scope>
    <source>
        <strain evidence="6 7">BA0156</strain>
    </source>
</reference>
<dbReference type="Pfam" id="PF00149">
    <property type="entry name" value="Metallophos"/>
    <property type="match status" value="1"/>
</dbReference>
<dbReference type="InterPro" id="IPR050884">
    <property type="entry name" value="CNP_phosphodiesterase-III"/>
</dbReference>
<dbReference type="PANTHER" id="PTHR42988:SF2">
    <property type="entry name" value="CYCLIC NUCLEOTIDE PHOSPHODIESTERASE CBUA0032-RELATED"/>
    <property type="match status" value="1"/>
</dbReference>
<dbReference type="SUPFAM" id="SSF56300">
    <property type="entry name" value="Metallo-dependent phosphatases"/>
    <property type="match status" value="1"/>
</dbReference>
<evidence type="ECO:0000313" key="7">
    <source>
        <dbReference type="Proteomes" id="UP000503162"/>
    </source>
</evidence>
<dbReference type="GO" id="GO:0004112">
    <property type="term" value="F:cyclic-nucleotide phosphodiesterase activity"/>
    <property type="evidence" value="ECO:0007669"/>
    <property type="project" value="InterPro"/>
</dbReference>
<dbReference type="EMBL" id="CP049989">
    <property type="protein sequence ID" value="QIM51170.1"/>
    <property type="molecule type" value="Genomic_DNA"/>
</dbReference>
<evidence type="ECO:0000259" key="5">
    <source>
        <dbReference type="Pfam" id="PF00149"/>
    </source>
</evidence>
<dbReference type="InterPro" id="IPR042281">
    <property type="entry name" value="GpdQ_beta-strand"/>
</dbReference>
<dbReference type="Gene3D" id="3.30.750.180">
    <property type="entry name" value="GpdQ, beta-strand dimerisation domain"/>
    <property type="match status" value="1"/>
</dbReference>
<protein>
    <submittedName>
        <fullName evidence="6">Phosphodiesterase</fullName>
    </submittedName>
</protein>
<dbReference type="PANTHER" id="PTHR42988">
    <property type="entry name" value="PHOSPHOHYDROLASE"/>
    <property type="match status" value="1"/>
</dbReference>
<evidence type="ECO:0000313" key="6">
    <source>
        <dbReference type="EMBL" id="QIM51170.1"/>
    </source>
</evidence>
<proteinExistence type="inferred from homology"/>
<sequence length="266" mass="28564">MLLAQVSDLHVCAPGRTLGGGVDTPAMARACVQALLALRPAPQALLLSGDLVDAGGPAEYAHLQRLLQPLPWPLYPVAGNHDERGALREAFGARMGPHSALMPDFLQYAADLGPLRLLVLDTVVPQRPHGALCARRLAWLGERLREDDRPVLIALHHPPFATGIAHMDAMGLLEGAEALEDLVRRHPRVQALLCGHVHRSIQTRFGGAVASVCPSPAHQIALNLLGQGEDGFTLEPPGFQLHLWHAQRLVSHTVPIGDHGGTRPFA</sequence>
<keyword evidence="3" id="KW-0408">Iron</keyword>
<dbReference type="InterPro" id="IPR026575">
    <property type="entry name" value="GpdQ/CpdA-like"/>
</dbReference>
<dbReference type="RefSeq" id="WP_166224354.1">
    <property type="nucleotide sequence ID" value="NZ_CP049989.1"/>
</dbReference>
<dbReference type="InterPro" id="IPR004843">
    <property type="entry name" value="Calcineurin-like_PHP"/>
</dbReference>
<evidence type="ECO:0000256" key="4">
    <source>
        <dbReference type="ARBA" id="ARBA00025742"/>
    </source>
</evidence>
<dbReference type="AlphaFoldDB" id="A0A6G8IDU5"/>
<keyword evidence="7" id="KW-1185">Reference proteome</keyword>
<keyword evidence="2" id="KW-0378">Hydrolase</keyword>
<organism evidence="6 7">
    <name type="scientific">Hydrogenophaga crocea</name>
    <dbReference type="NCBI Taxonomy" id="2716225"/>
    <lineage>
        <taxon>Bacteria</taxon>
        <taxon>Pseudomonadati</taxon>
        <taxon>Pseudomonadota</taxon>
        <taxon>Betaproteobacteria</taxon>
        <taxon>Burkholderiales</taxon>
        <taxon>Comamonadaceae</taxon>
        <taxon>Hydrogenophaga</taxon>
    </lineage>
</organism>
<evidence type="ECO:0000256" key="3">
    <source>
        <dbReference type="ARBA" id="ARBA00023004"/>
    </source>
</evidence>
<dbReference type="GO" id="GO:0046872">
    <property type="term" value="F:metal ion binding"/>
    <property type="evidence" value="ECO:0007669"/>
    <property type="project" value="UniProtKB-KW"/>
</dbReference>
<comment type="similarity">
    <text evidence="4">Belongs to the cyclic nucleotide phosphodiesterase class-III family.</text>
</comment>
<name>A0A6G8IDU5_9BURK</name>
<keyword evidence="1" id="KW-0479">Metal-binding</keyword>
<gene>
    <name evidence="6" type="ORF">G9Q37_02985</name>
</gene>
<dbReference type="Gene3D" id="3.60.21.40">
    <property type="entry name" value="GpdQ, catalytic alpha/beta sandwich domain"/>
    <property type="match status" value="1"/>
</dbReference>
<dbReference type="InterPro" id="IPR029052">
    <property type="entry name" value="Metallo-depent_PP-like"/>
</dbReference>
<evidence type="ECO:0000256" key="1">
    <source>
        <dbReference type="ARBA" id="ARBA00022723"/>
    </source>
</evidence>